<comment type="caution">
    <text evidence="1">The sequence shown here is derived from an EMBL/GenBank/DDBJ whole genome shotgun (WGS) entry which is preliminary data.</text>
</comment>
<gene>
    <name evidence="1" type="ORF">ACFPOU_09770</name>
</gene>
<keyword evidence="2" id="KW-1185">Reference proteome</keyword>
<name>A0ABW0PFI1_9BURK</name>
<dbReference type="RefSeq" id="WP_379719991.1">
    <property type="nucleotide sequence ID" value="NZ_JBHSMS010000034.1"/>
</dbReference>
<organism evidence="1 2">
    <name type="scientific">Massilia jejuensis</name>
    <dbReference type="NCBI Taxonomy" id="648894"/>
    <lineage>
        <taxon>Bacteria</taxon>
        <taxon>Pseudomonadati</taxon>
        <taxon>Pseudomonadota</taxon>
        <taxon>Betaproteobacteria</taxon>
        <taxon>Burkholderiales</taxon>
        <taxon>Oxalobacteraceae</taxon>
        <taxon>Telluria group</taxon>
        <taxon>Massilia</taxon>
    </lineage>
</organism>
<dbReference type="Proteomes" id="UP001596031">
    <property type="component" value="Unassembled WGS sequence"/>
</dbReference>
<protein>
    <submittedName>
        <fullName evidence="1">PP0621 family protein</fullName>
    </submittedName>
</protein>
<dbReference type="InterPro" id="IPR049708">
    <property type="entry name" value="PP0621-like"/>
</dbReference>
<accession>A0ABW0PFI1</accession>
<dbReference type="NCBIfam" id="NF041023">
    <property type="entry name" value="PP0621_fam"/>
    <property type="match status" value="1"/>
</dbReference>
<sequence>MSRAIFWILLAVLVYFAVRAKLRAAARDSRMQVPPQGPGTAPPVAIENMTSCAHCGLHFPVSEAVHADGRDYCSPAHVRRPPAQL</sequence>
<dbReference type="EMBL" id="JBHSMS010000034">
    <property type="protein sequence ID" value="MFC5511409.1"/>
    <property type="molecule type" value="Genomic_DNA"/>
</dbReference>
<evidence type="ECO:0000313" key="2">
    <source>
        <dbReference type="Proteomes" id="UP001596031"/>
    </source>
</evidence>
<proteinExistence type="predicted"/>
<reference evidence="2" key="1">
    <citation type="journal article" date="2019" name="Int. J. Syst. Evol. Microbiol.">
        <title>The Global Catalogue of Microorganisms (GCM) 10K type strain sequencing project: providing services to taxonomists for standard genome sequencing and annotation.</title>
        <authorList>
            <consortium name="The Broad Institute Genomics Platform"/>
            <consortium name="The Broad Institute Genome Sequencing Center for Infectious Disease"/>
            <person name="Wu L."/>
            <person name="Ma J."/>
        </authorList>
    </citation>
    <scope>NUCLEOTIDE SEQUENCE [LARGE SCALE GENOMIC DNA]</scope>
    <source>
        <strain evidence="2">CCUG 38813</strain>
    </source>
</reference>
<evidence type="ECO:0000313" key="1">
    <source>
        <dbReference type="EMBL" id="MFC5511409.1"/>
    </source>
</evidence>